<dbReference type="GO" id="GO:0010468">
    <property type="term" value="P:regulation of gene expression"/>
    <property type="evidence" value="ECO:0007669"/>
    <property type="project" value="InterPro"/>
</dbReference>
<evidence type="ECO:0000256" key="12">
    <source>
        <dbReference type="ARBA" id="ARBA00032149"/>
    </source>
</evidence>
<evidence type="ECO:0000256" key="9">
    <source>
        <dbReference type="ARBA" id="ARBA00023163"/>
    </source>
</evidence>
<feature type="domain" description="AF4/FMR2 C-terminal homology" evidence="14">
    <location>
        <begin position="392"/>
        <end position="462"/>
    </location>
</feature>
<feature type="region of interest" description="Disordered" evidence="13">
    <location>
        <begin position="77"/>
        <end position="265"/>
    </location>
</feature>
<proteinExistence type="inferred from homology"/>
<evidence type="ECO:0000256" key="10">
    <source>
        <dbReference type="ARBA" id="ARBA00023242"/>
    </source>
</evidence>
<feature type="compositionally biased region" description="Basic and acidic residues" evidence="13">
    <location>
        <begin position="139"/>
        <end position="169"/>
    </location>
</feature>
<dbReference type="GO" id="GO:0032783">
    <property type="term" value="C:super elongation complex"/>
    <property type="evidence" value="ECO:0007669"/>
    <property type="project" value="TreeGrafter"/>
</dbReference>
<evidence type="ECO:0000259" key="14">
    <source>
        <dbReference type="Pfam" id="PF18876"/>
    </source>
</evidence>
<evidence type="ECO:0000313" key="16">
    <source>
        <dbReference type="Proteomes" id="UP000037510"/>
    </source>
</evidence>
<protein>
    <recommendedName>
        <fullName evidence="3">AF4/FMR2 family member lilli</fullName>
    </recommendedName>
    <alternativeName>
        <fullName evidence="12">Protein lilliputian</fullName>
    </alternativeName>
</protein>
<dbReference type="Pfam" id="PF18876">
    <property type="entry name" value="AFF4_CHD"/>
    <property type="match status" value="1"/>
</dbReference>
<keyword evidence="8" id="KW-0238">DNA-binding</keyword>
<dbReference type="AlphaFoldDB" id="A0A0L7LTH8"/>
<comment type="similarity">
    <text evidence="2">Belongs to the AF4 family.</text>
</comment>
<keyword evidence="5" id="KW-0597">Phosphoprotein</keyword>
<evidence type="ECO:0000256" key="6">
    <source>
        <dbReference type="ARBA" id="ARBA00022788"/>
    </source>
</evidence>
<dbReference type="PANTHER" id="PTHR10528:SF17">
    <property type="entry name" value="AF4_FMR2 FAMILY MEMBER LILLI"/>
    <property type="match status" value="1"/>
</dbReference>
<evidence type="ECO:0000256" key="2">
    <source>
        <dbReference type="ARBA" id="ARBA00007354"/>
    </source>
</evidence>
<reference evidence="15 16" key="1">
    <citation type="journal article" date="2015" name="Genome Biol. Evol.">
        <title>The genome of winter moth (Operophtera brumata) provides a genomic perspective on sexual dimorphism and phenology.</title>
        <authorList>
            <person name="Derks M.F."/>
            <person name="Smit S."/>
            <person name="Salis L."/>
            <person name="Schijlen E."/>
            <person name="Bossers A."/>
            <person name="Mateman C."/>
            <person name="Pijl A.S."/>
            <person name="de Ridder D."/>
            <person name="Groenen M.A."/>
            <person name="Visser M.E."/>
            <person name="Megens H.J."/>
        </authorList>
    </citation>
    <scope>NUCLEOTIDE SEQUENCE [LARGE SCALE GENOMIC DNA]</scope>
    <source>
        <strain evidence="15">WM2013NL</strain>
        <tissue evidence="15">Head and thorax</tissue>
    </source>
</reference>
<comment type="subcellular location">
    <subcellularLocation>
        <location evidence="1">Nucleus</location>
    </subcellularLocation>
</comment>
<feature type="non-terminal residue" evidence="15">
    <location>
        <position position="1"/>
    </location>
</feature>
<evidence type="ECO:0000256" key="5">
    <source>
        <dbReference type="ARBA" id="ARBA00022553"/>
    </source>
</evidence>
<keyword evidence="7" id="KW-0805">Transcription regulation</keyword>
<accession>A0A0L7LTH8</accession>
<evidence type="ECO:0000256" key="4">
    <source>
        <dbReference type="ARBA" id="ARBA00022473"/>
    </source>
</evidence>
<feature type="region of interest" description="Disordered" evidence="13">
    <location>
        <begin position="1"/>
        <end position="42"/>
    </location>
</feature>
<organism evidence="15 16">
    <name type="scientific">Operophtera brumata</name>
    <name type="common">Winter moth</name>
    <name type="synonym">Phalaena brumata</name>
    <dbReference type="NCBI Taxonomy" id="104452"/>
    <lineage>
        <taxon>Eukaryota</taxon>
        <taxon>Metazoa</taxon>
        <taxon>Ecdysozoa</taxon>
        <taxon>Arthropoda</taxon>
        <taxon>Hexapoda</taxon>
        <taxon>Insecta</taxon>
        <taxon>Pterygota</taxon>
        <taxon>Neoptera</taxon>
        <taxon>Endopterygota</taxon>
        <taxon>Lepidoptera</taxon>
        <taxon>Glossata</taxon>
        <taxon>Ditrysia</taxon>
        <taxon>Geometroidea</taxon>
        <taxon>Geometridae</taxon>
        <taxon>Larentiinae</taxon>
        <taxon>Operophtera</taxon>
    </lineage>
</organism>
<feature type="compositionally biased region" description="Basic and acidic residues" evidence="13">
    <location>
        <begin position="114"/>
        <end position="128"/>
    </location>
</feature>
<feature type="compositionally biased region" description="Low complexity" evidence="13">
    <location>
        <begin position="1"/>
        <end position="18"/>
    </location>
</feature>
<dbReference type="EMBL" id="JTDY01000116">
    <property type="protein sequence ID" value="KOB78765.1"/>
    <property type="molecule type" value="Genomic_DNA"/>
</dbReference>
<comment type="caution">
    <text evidence="15">The sequence shown here is derived from an EMBL/GenBank/DDBJ whole genome shotgun (WGS) entry which is preliminary data.</text>
</comment>
<dbReference type="Proteomes" id="UP000037510">
    <property type="component" value="Unassembled WGS sequence"/>
</dbReference>
<dbReference type="InterPro" id="IPR043640">
    <property type="entry name" value="AF4/FMR2_CHD"/>
</dbReference>
<dbReference type="STRING" id="104452.A0A0L7LTH8"/>
<name>A0A0L7LTH8_OPEBR</name>
<comment type="function">
    <text evidence="11">Has a role in transcriptional regulation. Acts in parallel with the Ras/MAPK and the PI3K/PKB pathways in the control of cell identity and cellular growth. Essential for regulation of the cytoskeleton and cell growth but not for cell proliferation or growth rate. Required specifically for the microtubule-based basal transport of lipid droplets. Plays a partially redundant function downstream of Raf in cell fate specification in the developing eye. Pair-rule protein that regulates embryonic cellularization, gastrulation and segmentation.</text>
</comment>
<evidence type="ECO:0000256" key="7">
    <source>
        <dbReference type="ARBA" id="ARBA00023015"/>
    </source>
</evidence>
<feature type="compositionally biased region" description="Basic and acidic residues" evidence="13">
    <location>
        <begin position="251"/>
        <end position="265"/>
    </location>
</feature>
<evidence type="ECO:0000313" key="15">
    <source>
        <dbReference type="EMBL" id="KOB78765.1"/>
    </source>
</evidence>
<evidence type="ECO:0000256" key="3">
    <source>
        <dbReference type="ARBA" id="ARBA00021888"/>
    </source>
</evidence>
<evidence type="ECO:0000256" key="13">
    <source>
        <dbReference type="SAM" id="MobiDB-lite"/>
    </source>
</evidence>
<dbReference type="GO" id="GO:0003677">
    <property type="term" value="F:DNA binding"/>
    <property type="evidence" value="ECO:0007669"/>
    <property type="project" value="UniProtKB-KW"/>
</dbReference>
<keyword evidence="4" id="KW-0217">Developmental protein</keyword>
<gene>
    <name evidence="15" type="ORF">OBRU01_00978</name>
</gene>
<keyword evidence="9" id="KW-0804">Transcription</keyword>
<keyword evidence="6" id="KW-0562">Pair-rule protein</keyword>
<keyword evidence="16" id="KW-1185">Reference proteome</keyword>
<dbReference type="GO" id="GO:0007366">
    <property type="term" value="P:periodic partitioning by pair rule gene"/>
    <property type="evidence" value="ECO:0007669"/>
    <property type="project" value="UniProtKB-KW"/>
</dbReference>
<dbReference type="PANTHER" id="PTHR10528">
    <property type="entry name" value="AF4/FMR2 FAMILY MEMBER"/>
    <property type="match status" value="1"/>
</dbReference>
<evidence type="ECO:0000256" key="11">
    <source>
        <dbReference type="ARBA" id="ARBA00024653"/>
    </source>
</evidence>
<feature type="compositionally biased region" description="Basic and acidic residues" evidence="13">
    <location>
        <begin position="175"/>
        <end position="242"/>
    </location>
</feature>
<dbReference type="InterPro" id="IPR007797">
    <property type="entry name" value="AF4/FMR2"/>
</dbReference>
<keyword evidence="10" id="KW-0539">Nucleus</keyword>
<evidence type="ECO:0000256" key="8">
    <source>
        <dbReference type="ARBA" id="ARBA00023125"/>
    </source>
</evidence>
<sequence length="480" mass="54632">QSPISELSDSEASSPSPGSRRRSNTHRTSTGSSDDDTPSHHAVRIKPYSFYSSVRCPLARNHALPSEIFIAPNYVFTPIKEGGGKGGKGGKGKGGKGKGQVTIIEVTAPEPDDDERRRSADRRNEEALARVSPPPEPEPLPRRRELNERIQDRVSIERAEHRRSDDRHDRVSKRTSNDRIPTERTSNDRIRRLSSDRSRDRTPSDRLSVDRAERMALDRRSTDRSSSDRTSDRSSLSDRSMSDRLSVSGHSTDRRSTERLSSDKLSLDRLPTEKISHERLEKLSHERMDSKLSVGRLPDTKMLIDRHVDSKMAIDRLTDSKMAIDMVPDKMMDRITDSKLSILPDNKLSIDKLSMGRLTDMAATNHERTGACSGQTPIYYSYFERLPADALSDEERDHKYYLKEATRLRTAAESEQEPLARVMLYLESVLCFVLTGRVLDTKGAFTVYRETIEYIRLIHSMPQRFRASPHDTFNKLDILR</sequence>
<evidence type="ECO:0000256" key="1">
    <source>
        <dbReference type="ARBA" id="ARBA00004123"/>
    </source>
</evidence>